<keyword evidence="2" id="KW-1185">Reference proteome</keyword>
<gene>
    <name evidence="1" type="ORF">OIU84_015482</name>
</gene>
<comment type="caution">
    <text evidence="1">The sequence shown here is derived from an EMBL/GenBank/DDBJ whole genome shotgun (WGS) entry which is preliminary data.</text>
</comment>
<sequence length="83" mass="8835">MLLQRGHGRILSGFFRVFSCELLVSLCSSSVFDVFNAALSFSMEVVLWFSLVAEVASGFESSSVATGETPSSCFSVSCFSTGS</sequence>
<dbReference type="Proteomes" id="UP001162972">
    <property type="component" value="Chromosome 4"/>
</dbReference>
<organism evidence="1 2">
    <name type="scientific">Salix udensis</name>
    <dbReference type="NCBI Taxonomy" id="889485"/>
    <lineage>
        <taxon>Eukaryota</taxon>
        <taxon>Viridiplantae</taxon>
        <taxon>Streptophyta</taxon>
        <taxon>Embryophyta</taxon>
        <taxon>Tracheophyta</taxon>
        <taxon>Spermatophyta</taxon>
        <taxon>Magnoliopsida</taxon>
        <taxon>eudicotyledons</taxon>
        <taxon>Gunneridae</taxon>
        <taxon>Pentapetalae</taxon>
        <taxon>rosids</taxon>
        <taxon>fabids</taxon>
        <taxon>Malpighiales</taxon>
        <taxon>Salicaceae</taxon>
        <taxon>Saliceae</taxon>
        <taxon>Salix</taxon>
    </lineage>
</organism>
<reference evidence="1 2" key="1">
    <citation type="journal article" date="2023" name="Int. J. Mol. Sci.">
        <title>De Novo Assembly and Annotation of 11 Diverse Shrub Willow (Salix) Genomes Reveals Novel Gene Organization in Sex-Linked Regions.</title>
        <authorList>
            <person name="Hyden B."/>
            <person name="Feng K."/>
            <person name="Yates T.B."/>
            <person name="Jawdy S."/>
            <person name="Cereghino C."/>
            <person name="Smart L.B."/>
            <person name="Muchero W."/>
        </authorList>
    </citation>
    <scope>NUCLEOTIDE SEQUENCE [LARGE SCALE GENOMIC DNA]</scope>
    <source>
        <tissue evidence="1">Shoot tip</tissue>
    </source>
</reference>
<proteinExistence type="predicted"/>
<name>A0AAD6NSL5_9ROSI</name>
<evidence type="ECO:0000313" key="2">
    <source>
        <dbReference type="Proteomes" id="UP001162972"/>
    </source>
</evidence>
<accession>A0AAD6NSL5</accession>
<protein>
    <submittedName>
        <fullName evidence="1">Uncharacterized protein</fullName>
    </submittedName>
</protein>
<evidence type="ECO:0000313" key="1">
    <source>
        <dbReference type="EMBL" id="KAJ6403574.1"/>
    </source>
</evidence>
<dbReference type="AlphaFoldDB" id="A0AAD6NSL5"/>
<dbReference type="EMBL" id="JAPFFJ010000018">
    <property type="protein sequence ID" value="KAJ6403574.1"/>
    <property type="molecule type" value="Genomic_DNA"/>
</dbReference>